<accession>A0A6C0D9U5</accession>
<sequence>MDLQTLINQRITENTYTLEIYTDEVEENIFLEATIHTPVVNFVTDIDCNRFKFPNTILVIDIEAFVPNLNLEFNIPDSVQQIIIKNKNIINKNLMELFPENVKYRYVQCNLEDKELNILINQRYKKYFNIEPRYATNRISNQKIMNNMIYSRFHSNIIDSIRNYEQRVAQGKEFCKIVKEELVAAALHPNKIKRILQLTNNHYMNLDNYI</sequence>
<dbReference type="AlphaFoldDB" id="A0A6C0D9U5"/>
<organism evidence="1">
    <name type="scientific">viral metagenome</name>
    <dbReference type="NCBI Taxonomy" id="1070528"/>
    <lineage>
        <taxon>unclassified sequences</taxon>
        <taxon>metagenomes</taxon>
        <taxon>organismal metagenomes</taxon>
    </lineage>
</organism>
<reference evidence="1" key="1">
    <citation type="journal article" date="2020" name="Nature">
        <title>Giant virus diversity and host interactions through global metagenomics.</title>
        <authorList>
            <person name="Schulz F."/>
            <person name="Roux S."/>
            <person name="Paez-Espino D."/>
            <person name="Jungbluth S."/>
            <person name="Walsh D.A."/>
            <person name="Denef V.J."/>
            <person name="McMahon K.D."/>
            <person name="Konstantinidis K.T."/>
            <person name="Eloe-Fadrosh E.A."/>
            <person name="Kyrpides N.C."/>
            <person name="Woyke T."/>
        </authorList>
    </citation>
    <scope>NUCLEOTIDE SEQUENCE</scope>
    <source>
        <strain evidence="1">GVMAG-M-3300023174-129</strain>
    </source>
</reference>
<proteinExistence type="predicted"/>
<name>A0A6C0D9U5_9ZZZZ</name>
<protein>
    <submittedName>
        <fullName evidence="1">Uncharacterized protein</fullName>
    </submittedName>
</protein>
<evidence type="ECO:0000313" key="1">
    <source>
        <dbReference type="EMBL" id="QHT12415.1"/>
    </source>
</evidence>
<dbReference type="EMBL" id="MN739545">
    <property type="protein sequence ID" value="QHT12415.1"/>
    <property type="molecule type" value="Genomic_DNA"/>
</dbReference>